<protein>
    <submittedName>
        <fullName evidence="2">Uncharacterized protein</fullName>
    </submittedName>
</protein>
<feature type="region of interest" description="Disordered" evidence="1">
    <location>
        <begin position="41"/>
        <end position="86"/>
    </location>
</feature>
<feature type="compositionally biased region" description="Polar residues" evidence="1">
    <location>
        <begin position="183"/>
        <end position="194"/>
    </location>
</feature>
<dbReference type="EMBL" id="NBIV01000003">
    <property type="protein sequence ID" value="PXF49678.1"/>
    <property type="molecule type" value="Genomic_DNA"/>
</dbReference>
<feature type="region of interest" description="Disordered" evidence="1">
    <location>
        <begin position="164"/>
        <end position="213"/>
    </location>
</feature>
<sequence length="366" mass="41783">MASTGSLLSFSEVLEAQLDDSLPYPTLKRLLRTLKSYHPAYPDSQHPASGKYSALSQTQRTQSRRNTEHESQNQQQDNNRKAGNQSLREHESNIAIDIEHNSIPELNDSLPIHDPDENERKKEDLQAVATQQVHFLHPAREGNEQISKCRAENRLREEHRSPLKEITSLSGDNPKKRPYCGTTAGTDENNNTTPLKRRRSRSRRRPLRILSSSEESEDECASIMDNVTNIRKEYTHHRRATTKAFSARKGNECIKESIPKEVGELVNKTIYKLIKQSDGGGHVSWCDLRGMLMLQNRAYAEFCGVVDKLFRQSDPLASCPTPESSQSSKGSKSCIFYSNRFWDEVWRDYLESSDDPGRTKLRPNKN</sequence>
<reference evidence="2 3" key="1">
    <citation type="journal article" date="2018" name="Mol. Biol. Evol.">
        <title>Analysis of the draft genome of the red seaweed Gracilariopsis chorda provides insights into genome size evolution in Rhodophyta.</title>
        <authorList>
            <person name="Lee J."/>
            <person name="Yang E.C."/>
            <person name="Graf L."/>
            <person name="Yang J.H."/>
            <person name="Qiu H."/>
            <person name="Zel Zion U."/>
            <person name="Chan C.X."/>
            <person name="Stephens T.G."/>
            <person name="Weber A.P.M."/>
            <person name="Boo G.H."/>
            <person name="Boo S.M."/>
            <person name="Kim K.M."/>
            <person name="Shin Y."/>
            <person name="Jung M."/>
            <person name="Lee S.J."/>
            <person name="Yim H.S."/>
            <person name="Lee J.H."/>
            <person name="Bhattacharya D."/>
            <person name="Yoon H.S."/>
        </authorList>
    </citation>
    <scope>NUCLEOTIDE SEQUENCE [LARGE SCALE GENOMIC DNA]</scope>
    <source>
        <strain evidence="2 3">SKKU-2015</strain>
        <tissue evidence="2">Whole body</tissue>
    </source>
</reference>
<evidence type="ECO:0000313" key="3">
    <source>
        <dbReference type="Proteomes" id="UP000247409"/>
    </source>
</evidence>
<comment type="caution">
    <text evidence="2">The sequence shown here is derived from an EMBL/GenBank/DDBJ whole genome shotgun (WGS) entry which is preliminary data.</text>
</comment>
<organism evidence="2 3">
    <name type="scientific">Gracilariopsis chorda</name>
    <dbReference type="NCBI Taxonomy" id="448386"/>
    <lineage>
        <taxon>Eukaryota</taxon>
        <taxon>Rhodophyta</taxon>
        <taxon>Florideophyceae</taxon>
        <taxon>Rhodymeniophycidae</taxon>
        <taxon>Gracilariales</taxon>
        <taxon>Gracilariaceae</taxon>
        <taxon>Gracilariopsis</taxon>
    </lineage>
</organism>
<feature type="region of interest" description="Disordered" evidence="1">
    <location>
        <begin position="100"/>
        <end position="123"/>
    </location>
</feature>
<evidence type="ECO:0000313" key="2">
    <source>
        <dbReference type="EMBL" id="PXF49678.1"/>
    </source>
</evidence>
<keyword evidence="3" id="KW-1185">Reference proteome</keyword>
<gene>
    <name evidence="2" type="ORF">BWQ96_00556</name>
</gene>
<name>A0A2V3J5H3_9FLOR</name>
<evidence type="ECO:0000256" key="1">
    <source>
        <dbReference type="SAM" id="MobiDB-lite"/>
    </source>
</evidence>
<proteinExistence type="predicted"/>
<feature type="compositionally biased region" description="Basic residues" evidence="1">
    <location>
        <begin position="195"/>
        <end position="207"/>
    </location>
</feature>
<feature type="compositionally biased region" description="Basic and acidic residues" evidence="1">
    <location>
        <begin position="111"/>
        <end position="123"/>
    </location>
</feature>
<dbReference type="Proteomes" id="UP000247409">
    <property type="component" value="Unassembled WGS sequence"/>
</dbReference>
<accession>A0A2V3J5H3</accession>
<feature type="compositionally biased region" description="Polar residues" evidence="1">
    <location>
        <begin position="72"/>
        <end position="86"/>
    </location>
</feature>
<dbReference type="AlphaFoldDB" id="A0A2V3J5H3"/>